<keyword evidence="2" id="KW-0328">Glycosyltransferase</keyword>
<dbReference type="InterPro" id="IPR001173">
    <property type="entry name" value="Glyco_trans_2-like"/>
</dbReference>
<name>A0A7G7G5C3_9BACT</name>
<comment type="similarity">
    <text evidence="1">Belongs to the glycosyltransferase 2 family.</text>
</comment>
<keyword evidence="3 6" id="KW-0808">Transferase</keyword>
<dbReference type="InterPro" id="IPR029044">
    <property type="entry name" value="Nucleotide-diphossugar_trans"/>
</dbReference>
<protein>
    <submittedName>
        <fullName evidence="6">Glycosyltransferase family 2 protein</fullName>
    </submittedName>
</protein>
<evidence type="ECO:0000256" key="1">
    <source>
        <dbReference type="ARBA" id="ARBA00006739"/>
    </source>
</evidence>
<sequence>MLLFFTICFWASLGILFYSYFGYGLVLFGLVKAKRIFKPTASNFSDSEEMLPDVTVVVAAYNEEDYITEKIENTLALQYPPEKLKLLVVTDGSSDQTPNLVKKYPQVTLLHQPERRGKIAAVERAMPYVTTGIVVFTDANTMLNQEAILKLVRHYQDEKVGAVAGEKRILVKEKDAAHGAGEGIYWKYESALKKWDSELYTVVGAAGELFSIRTKLFESVPHDTLIEDFYMTLRIAQKGYKVRYEPEAYALEGPSASVGEELKRKIRIAAGGIQAVVRLSSLLNLAKYGLLSFQYISHRVLRWTLAPLALLLLLISNIALVEVSHHPFFQLALVLQLFFYLAALLGKICETRKLKIKAFFVPYYFLIMNYAVYLGFARFLKGSQSVLWEKAKRG</sequence>
<gene>
    <name evidence="6" type="ORF">HUW51_06285</name>
</gene>
<reference evidence="6 7" key="1">
    <citation type="journal article" date="2018" name="Int. J. Syst. Evol. Microbiol.">
        <title>Adhaeribacter swui sp. nov., isolated from wet mud.</title>
        <authorList>
            <person name="Kim D.U."/>
            <person name="Kim K.W."/>
            <person name="Kang M.S."/>
            <person name="Kim J.Y."/>
            <person name="Jang J.H."/>
            <person name="Kim M.K."/>
        </authorList>
    </citation>
    <scope>NUCLEOTIDE SEQUENCE [LARGE SCALE GENOMIC DNA]</scope>
    <source>
        <strain evidence="6 7">KCTC 52873</strain>
    </source>
</reference>
<feature type="domain" description="Glycosyltransferase 2-like" evidence="5">
    <location>
        <begin position="55"/>
        <end position="217"/>
    </location>
</feature>
<keyword evidence="7" id="KW-1185">Reference proteome</keyword>
<feature type="transmembrane region" description="Helical" evidence="4">
    <location>
        <begin position="300"/>
        <end position="321"/>
    </location>
</feature>
<keyword evidence="4" id="KW-1133">Transmembrane helix</keyword>
<feature type="transmembrane region" description="Helical" evidence="4">
    <location>
        <begin position="358"/>
        <end position="380"/>
    </location>
</feature>
<evidence type="ECO:0000313" key="6">
    <source>
        <dbReference type="EMBL" id="QNF32357.1"/>
    </source>
</evidence>
<dbReference type="SUPFAM" id="SSF53448">
    <property type="entry name" value="Nucleotide-diphospho-sugar transferases"/>
    <property type="match status" value="1"/>
</dbReference>
<dbReference type="CDD" id="cd06439">
    <property type="entry name" value="CESA_like_1"/>
    <property type="match status" value="1"/>
</dbReference>
<evidence type="ECO:0000256" key="4">
    <source>
        <dbReference type="SAM" id="Phobius"/>
    </source>
</evidence>
<feature type="transmembrane region" description="Helical" evidence="4">
    <location>
        <begin position="12"/>
        <end position="31"/>
    </location>
</feature>
<accession>A0A7G7G5C3</accession>
<dbReference type="Pfam" id="PF00535">
    <property type="entry name" value="Glycos_transf_2"/>
    <property type="match status" value="1"/>
</dbReference>
<dbReference type="GO" id="GO:0016757">
    <property type="term" value="F:glycosyltransferase activity"/>
    <property type="evidence" value="ECO:0007669"/>
    <property type="project" value="UniProtKB-KW"/>
</dbReference>
<dbReference type="KEGG" id="aswu:HUW51_06285"/>
<dbReference type="PANTHER" id="PTHR43630">
    <property type="entry name" value="POLY-BETA-1,6-N-ACETYL-D-GLUCOSAMINE SYNTHASE"/>
    <property type="match status" value="1"/>
</dbReference>
<dbReference type="AlphaFoldDB" id="A0A7G7G5C3"/>
<evidence type="ECO:0000256" key="2">
    <source>
        <dbReference type="ARBA" id="ARBA00022676"/>
    </source>
</evidence>
<keyword evidence="4" id="KW-0812">Transmembrane</keyword>
<feature type="transmembrane region" description="Helical" evidence="4">
    <location>
        <begin position="327"/>
        <end position="346"/>
    </location>
</feature>
<evidence type="ECO:0000256" key="3">
    <source>
        <dbReference type="ARBA" id="ARBA00022679"/>
    </source>
</evidence>
<dbReference type="EMBL" id="CP055156">
    <property type="protein sequence ID" value="QNF32357.1"/>
    <property type="molecule type" value="Genomic_DNA"/>
</dbReference>
<dbReference type="Gene3D" id="3.90.550.10">
    <property type="entry name" value="Spore Coat Polysaccharide Biosynthesis Protein SpsA, Chain A"/>
    <property type="match status" value="1"/>
</dbReference>
<organism evidence="6 7">
    <name type="scientific">Adhaeribacter swui</name>
    <dbReference type="NCBI Taxonomy" id="2086471"/>
    <lineage>
        <taxon>Bacteria</taxon>
        <taxon>Pseudomonadati</taxon>
        <taxon>Bacteroidota</taxon>
        <taxon>Cytophagia</taxon>
        <taxon>Cytophagales</taxon>
        <taxon>Hymenobacteraceae</taxon>
        <taxon>Adhaeribacter</taxon>
    </lineage>
</organism>
<dbReference type="Proteomes" id="UP000515237">
    <property type="component" value="Chromosome"/>
</dbReference>
<dbReference type="RefSeq" id="WP_185273137.1">
    <property type="nucleotide sequence ID" value="NZ_CP055156.1"/>
</dbReference>
<keyword evidence="4" id="KW-0472">Membrane</keyword>
<dbReference type="PANTHER" id="PTHR43630:SF1">
    <property type="entry name" value="POLY-BETA-1,6-N-ACETYL-D-GLUCOSAMINE SYNTHASE"/>
    <property type="match status" value="1"/>
</dbReference>
<evidence type="ECO:0000313" key="7">
    <source>
        <dbReference type="Proteomes" id="UP000515237"/>
    </source>
</evidence>
<evidence type="ECO:0000259" key="5">
    <source>
        <dbReference type="Pfam" id="PF00535"/>
    </source>
</evidence>
<proteinExistence type="inferred from homology"/>